<dbReference type="InterPro" id="IPR001810">
    <property type="entry name" value="F-box_dom"/>
</dbReference>
<dbReference type="HOGENOM" id="CLU_040220_3_0_1"/>
<organism evidence="3">
    <name type="scientific">Caenorhabditis remanei</name>
    <name type="common">Caenorhabditis vulgaris</name>
    <dbReference type="NCBI Taxonomy" id="31234"/>
    <lineage>
        <taxon>Eukaryota</taxon>
        <taxon>Metazoa</taxon>
        <taxon>Ecdysozoa</taxon>
        <taxon>Nematoda</taxon>
        <taxon>Chromadorea</taxon>
        <taxon>Rhabditida</taxon>
        <taxon>Rhabditina</taxon>
        <taxon>Rhabditomorpha</taxon>
        <taxon>Rhabditoidea</taxon>
        <taxon>Rhabditidae</taxon>
        <taxon>Peloderinae</taxon>
        <taxon>Caenorhabditis</taxon>
    </lineage>
</organism>
<feature type="domain" description="F-box" evidence="1">
    <location>
        <begin position="1"/>
        <end position="48"/>
    </location>
</feature>
<dbReference type="InParanoid" id="E3M1F2"/>
<dbReference type="Proteomes" id="UP000008281">
    <property type="component" value="Unassembled WGS sequence"/>
</dbReference>
<sequence length="325" mass="37185">MQILSLPLVVIREIFANFKLEELLFLSFCSKRFKYLIQSLQGRRFKQIKIITYNFSVGNVCISAETLFSLTLCEVNYGITQMGVFGMSIETPCCWNPLHSTYEYDKKEKEYIIRGVHSYIQQFFGSSILYQVNSKNVLPISLENIESSSIKCPENTNPEELEACFQNSPNQKTTIHLEGPLAGNICSDSVIYKADFLDVDCLRNRKESEILRHFKGKRLRCMNTSFSNSQVIEFLNAWKSGQMFKKSKLLGIHTNFDLNEDEIMGKVDHIKFNKRHGNKENTVATTTGQYLIRESDGQKGYLTISQMSVHLAVFGKTGGHVNFDI</sequence>
<dbReference type="KEGG" id="crq:GCK72_007005"/>
<evidence type="ECO:0000313" key="2">
    <source>
        <dbReference type="EMBL" id="EFO88634.1"/>
    </source>
</evidence>
<dbReference type="PANTHER" id="PTHR21503">
    <property type="entry name" value="F-BOX-CONTAINING HYPOTHETICAL PROTEIN C.ELEGANS"/>
    <property type="match status" value="1"/>
</dbReference>
<evidence type="ECO:0000259" key="1">
    <source>
        <dbReference type="PROSITE" id="PS50181"/>
    </source>
</evidence>
<dbReference type="Pfam" id="PF00646">
    <property type="entry name" value="F-box"/>
    <property type="match status" value="1"/>
</dbReference>
<dbReference type="GeneID" id="9804007"/>
<evidence type="ECO:0000313" key="3">
    <source>
        <dbReference type="Proteomes" id="UP000008281"/>
    </source>
</evidence>
<dbReference type="PROSITE" id="PS50181">
    <property type="entry name" value="FBOX"/>
    <property type="match status" value="1"/>
</dbReference>
<dbReference type="EMBL" id="DS268421">
    <property type="protein sequence ID" value="EFO88634.1"/>
    <property type="molecule type" value="Genomic_DNA"/>
</dbReference>
<dbReference type="CTD" id="9804007"/>
<dbReference type="OrthoDB" id="5910015at2759"/>
<proteinExistence type="predicted"/>
<protein>
    <recommendedName>
        <fullName evidence="1">F-box domain-containing protein</fullName>
    </recommendedName>
</protein>
<reference evidence="2" key="1">
    <citation type="submission" date="2007-07" db="EMBL/GenBank/DDBJ databases">
        <title>PCAP assembly of the Caenorhabditis remanei genome.</title>
        <authorList>
            <consortium name="The Caenorhabditis remanei Sequencing Consortium"/>
            <person name="Wilson R.K."/>
        </authorList>
    </citation>
    <scope>NUCLEOTIDE SEQUENCE [LARGE SCALE GENOMIC DNA]</scope>
    <source>
        <strain evidence="2">PB4641</strain>
    </source>
</reference>
<keyword evidence="3" id="KW-1185">Reference proteome</keyword>
<dbReference type="PANTHER" id="PTHR21503:SF8">
    <property type="entry name" value="F-BOX ASSOCIATED DOMAIN-CONTAINING PROTEIN-RELATED"/>
    <property type="match status" value="1"/>
</dbReference>
<gene>
    <name evidence="2" type="ORF">CRE_06529</name>
</gene>
<dbReference type="AlphaFoldDB" id="E3M1F2"/>
<dbReference type="RefSeq" id="XP_003109845.2">
    <property type="nucleotide sequence ID" value="XM_003109797.2"/>
</dbReference>
<name>E3M1F2_CAERE</name>
<accession>E3M1F2</accession>